<dbReference type="InterPro" id="IPR004919">
    <property type="entry name" value="GmrSD_N"/>
</dbReference>
<protein>
    <submittedName>
        <fullName evidence="2">DUF262 domain-containing protein</fullName>
    </submittedName>
</protein>
<dbReference type="KEGG" id="wna:KA717_09420"/>
<evidence type="ECO:0000259" key="1">
    <source>
        <dbReference type="Pfam" id="PF03235"/>
    </source>
</evidence>
<dbReference type="AlphaFoldDB" id="A0A977PXK7"/>
<dbReference type="Pfam" id="PF03235">
    <property type="entry name" value="GmrSD_N"/>
    <property type="match status" value="1"/>
</dbReference>
<feature type="domain" description="GmrSD restriction endonucleases N-terminal" evidence="1">
    <location>
        <begin position="50"/>
        <end position="200"/>
    </location>
</feature>
<dbReference type="Proteomes" id="UP001065613">
    <property type="component" value="Chromosome"/>
</dbReference>
<dbReference type="EMBL" id="CP073041">
    <property type="protein sequence ID" value="UXE62889.1"/>
    <property type="molecule type" value="Genomic_DNA"/>
</dbReference>
<evidence type="ECO:0000313" key="2">
    <source>
        <dbReference type="EMBL" id="UXE62889.1"/>
    </source>
</evidence>
<gene>
    <name evidence="2" type="ORF">KA717_09420</name>
</gene>
<reference evidence="2" key="1">
    <citation type="submission" date="2021-04" db="EMBL/GenBank/DDBJ databases">
        <title>Genome sequence of Woronichinia naegeliana from Washington state freshwater lake bloom.</title>
        <authorList>
            <person name="Dreher T.W."/>
        </authorList>
    </citation>
    <scope>NUCLEOTIDE SEQUENCE</scope>
    <source>
        <strain evidence="2">WA131</strain>
    </source>
</reference>
<organism evidence="2">
    <name type="scientific">Woronichinia naegeliana WA131</name>
    <dbReference type="NCBI Taxonomy" id="2824559"/>
    <lineage>
        <taxon>Bacteria</taxon>
        <taxon>Bacillati</taxon>
        <taxon>Cyanobacteriota</taxon>
        <taxon>Cyanophyceae</taxon>
        <taxon>Synechococcales</taxon>
        <taxon>Coelosphaeriaceae</taxon>
        <taxon>Woronichinia</taxon>
    </lineage>
</organism>
<accession>A0A977PXK7</accession>
<proteinExistence type="predicted"/>
<name>A0A977PXK7_9CYAN</name>
<sequence length="371" mass="43752">MISLSKQELALQKQIDKTYQETYEYEDFIQSPPNDLIAFNELRTCAEICELFSQQTLEANSLFQRKLNWKEAEKTRFIDSLMKQIPIPNLCWSWDSKTGQRFIVDGFQRITTIVQFLSQPDWQLSDLPDVDFRIRGKSVQEIQYQTPHLYQQVENLSLPITAIYFDSTQESHLDYLYTIFHRLNTGGTKLNNQEIRNCLYQGNLNQLLKDCSKLKTWQQISPFRVRQKQHLKDEEFILRFFAFFDDYEQYSGTLTQFLNRYMYKNKNLESSILEQKINIFKETITLIDSNYLPEKLFFYGQNISALILEGILIGIAKNLSFLKSQTQEEFKVRLLKLIDSEPYSPQQLANGLLQTSQLKNRLTIAIHIFGT</sequence>
<dbReference type="PANTHER" id="PTHR39639">
    <property type="entry name" value="CHROMOSOME 16, WHOLE GENOME SHOTGUN SEQUENCE"/>
    <property type="match status" value="1"/>
</dbReference>
<dbReference type="PANTHER" id="PTHR39639:SF1">
    <property type="entry name" value="DUF262 DOMAIN-CONTAINING PROTEIN"/>
    <property type="match status" value="1"/>
</dbReference>